<proteinExistence type="predicted"/>
<dbReference type="SUPFAM" id="SSF53649">
    <property type="entry name" value="Alkaline phosphatase-like"/>
    <property type="match status" value="1"/>
</dbReference>
<protein>
    <recommendedName>
        <fullName evidence="1">N-sulphoglucosamine sulphohydrolase C-terminal domain-containing protein</fullName>
    </recommendedName>
</protein>
<dbReference type="AlphaFoldDB" id="A0A645HRQ2"/>
<reference evidence="2" key="1">
    <citation type="submission" date="2019-08" db="EMBL/GenBank/DDBJ databases">
        <authorList>
            <person name="Kucharzyk K."/>
            <person name="Murdoch R.W."/>
            <person name="Higgins S."/>
            <person name="Loffler F."/>
        </authorList>
    </citation>
    <scope>NUCLEOTIDE SEQUENCE</scope>
</reference>
<sequence length="165" mass="18694">MNVPFIIRYPGKLKPRVSDLMLSTPDIMPTLLSMAGLKTEIPSAVQGNDLAAHLSGKASKVKAPKGVLYIRNNDGDVNEKDEVLNYFPVSRGIKTDRYTLAITIDRNKKVKEILLFDDKKDPYQMHPLDANRHISLMKRLTGQMKELLKQANDPWYRENILGMGE</sequence>
<dbReference type="InterPro" id="IPR017850">
    <property type="entry name" value="Alkaline_phosphatase_core_sf"/>
</dbReference>
<comment type="caution">
    <text evidence="2">The sequence shown here is derived from an EMBL/GenBank/DDBJ whole genome shotgun (WGS) entry which is preliminary data.</text>
</comment>
<dbReference type="PANTHER" id="PTHR43751">
    <property type="entry name" value="SULFATASE"/>
    <property type="match status" value="1"/>
</dbReference>
<dbReference type="Gene3D" id="3.40.720.10">
    <property type="entry name" value="Alkaline Phosphatase, subunit A"/>
    <property type="match status" value="1"/>
</dbReference>
<dbReference type="Gene3D" id="3.30.1120.10">
    <property type="match status" value="1"/>
</dbReference>
<dbReference type="PANTHER" id="PTHR43751:SF3">
    <property type="entry name" value="SULFATASE N-TERMINAL DOMAIN-CONTAINING PROTEIN"/>
    <property type="match status" value="1"/>
</dbReference>
<evidence type="ECO:0000313" key="2">
    <source>
        <dbReference type="EMBL" id="MPN41738.1"/>
    </source>
</evidence>
<dbReference type="Pfam" id="PF16347">
    <property type="entry name" value="SGSH_C"/>
    <property type="match status" value="1"/>
</dbReference>
<dbReference type="InterPro" id="IPR052701">
    <property type="entry name" value="GAG_Ulvan_Degrading_Sulfatases"/>
</dbReference>
<dbReference type="InterPro" id="IPR032506">
    <property type="entry name" value="SGSH_C"/>
</dbReference>
<accession>A0A645HRQ2</accession>
<feature type="domain" description="N-sulphoglucosamine sulphohydrolase C-terminal" evidence="1">
    <location>
        <begin position="1"/>
        <end position="149"/>
    </location>
</feature>
<organism evidence="2">
    <name type="scientific">bioreactor metagenome</name>
    <dbReference type="NCBI Taxonomy" id="1076179"/>
    <lineage>
        <taxon>unclassified sequences</taxon>
        <taxon>metagenomes</taxon>
        <taxon>ecological metagenomes</taxon>
    </lineage>
</organism>
<name>A0A645HRQ2_9ZZZZ</name>
<gene>
    <name evidence="2" type="ORF">SDC9_189293</name>
</gene>
<evidence type="ECO:0000259" key="1">
    <source>
        <dbReference type="Pfam" id="PF16347"/>
    </source>
</evidence>
<dbReference type="EMBL" id="VSSQ01098985">
    <property type="protein sequence ID" value="MPN41738.1"/>
    <property type="molecule type" value="Genomic_DNA"/>
</dbReference>